<dbReference type="InterPro" id="IPR025159">
    <property type="entry name" value="AbiEi_N"/>
</dbReference>
<dbReference type="OrthoDB" id="5146042at2"/>
<evidence type="ECO:0000313" key="3">
    <source>
        <dbReference type="Proteomes" id="UP000188342"/>
    </source>
</evidence>
<accession>A0A1R4KA78</accession>
<dbReference type="AlphaFoldDB" id="A0A1R4KA78"/>
<organism evidence="2 3">
    <name type="scientific">Luteococcus japonicus LSP_Lj1</name>
    <dbReference type="NCBI Taxonomy" id="1255658"/>
    <lineage>
        <taxon>Bacteria</taxon>
        <taxon>Bacillati</taxon>
        <taxon>Actinomycetota</taxon>
        <taxon>Actinomycetes</taxon>
        <taxon>Propionibacteriales</taxon>
        <taxon>Propionibacteriaceae</taxon>
        <taxon>Luteococcus</taxon>
    </lineage>
</organism>
<gene>
    <name evidence="2" type="ORF">FM114_12565</name>
</gene>
<feature type="domain" description="AbiEi antitoxin N-terminal" evidence="1">
    <location>
        <begin position="9"/>
        <end position="55"/>
    </location>
</feature>
<proteinExistence type="predicted"/>
<evidence type="ECO:0000259" key="1">
    <source>
        <dbReference type="Pfam" id="PF13338"/>
    </source>
</evidence>
<dbReference type="Pfam" id="PF13338">
    <property type="entry name" value="AbiEi_4"/>
    <property type="match status" value="1"/>
</dbReference>
<dbReference type="Proteomes" id="UP000188342">
    <property type="component" value="Unassembled WGS sequence"/>
</dbReference>
<dbReference type="STRING" id="1255658.FM114_12565"/>
<sequence length="315" mass="34534">MSTRLTVPQALLALAKAQSGALTVEQCLMAGFTRNAVARMVADGAWVRAGRGLYVTHCLEWSRGTRHWLAILAAGDGAALGLETAAALQGWGKPTKEVHVVVPWAQRKVQAGFWTTHATRLGFRTKGSPPQTTVERTALDMVRANPMRATSILTDAVNSRKTKPEHLLKELARFKSFPRRDVVRGLLGDIGEGALSVLEVMWLRDVERAHGLPPGERQTTSRMGFRDIRYGRLLVELDGRLGHEGSDAFRDMDRDNVHLLQGESTMHFGFHDADTRPCACAAMVAAALRMLGTVVDWNPCGRGCIESEALLDRSC</sequence>
<keyword evidence="3" id="KW-1185">Reference proteome</keyword>
<name>A0A1R4KA78_9ACTN</name>
<evidence type="ECO:0000313" key="2">
    <source>
        <dbReference type="EMBL" id="SJN41209.1"/>
    </source>
</evidence>
<dbReference type="EMBL" id="FUKQ01000047">
    <property type="protein sequence ID" value="SJN41209.1"/>
    <property type="molecule type" value="Genomic_DNA"/>
</dbReference>
<protein>
    <recommendedName>
        <fullName evidence="1">AbiEi antitoxin N-terminal domain-containing protein</fullName>
    </recommendedName>
</protein>
<reference evidence="2 3" key="1">
    <citation type="submission" date="2017-02" db="EMBL/GenBank/DDBJ databases">
        <authorList>
            <person name="Peterson S.W."/>
        </authorList>
    </citation>
    <scope>NUCLEOTIDE SEQUENCE [LARGE SCALE GENOMIC DNA]</scope>
    <source>
        <strain evidence="2 3">LSP_Lj1</strain>
    </source>
</reference>
<dbReference type="RefSeq" id="WP_094765483.1">
    <property type="nucleotide sequence ID" value="NZ_FUKQ01000047.1"/>
</dbReference>